<evidence type="ECO:0008006" key="4">
    <source>
        <dbReference type="Google" id="ProtNLM"/>
    </source>
</evidence>
<dbReference type="GO" id="GO:0005783">
    <property type="term" value="C:endoplasmic reticulum"/>
    <property type="evidence" value="ECO:0007669"/>
    <property type="project" value="TreeGrafter"/>
</dbReference>
<organism evidence="2 3">
    <name type="scientific">Morella rubra</name>
    <name type="common">Chinese bayberry</name>
    <dbReference type="NCBI Taxonomy" id="262757"/>
    <lineage>
        <taxon>Eukaryota</taxon>
        <taxon>Viridiplantae</taxon>
        <taxon>Streptophyta</taxon>
        <taxon>Embryophyta</taxon>
        <taxon>Tracheophyta</taxon>
        <taxon>Spermatophyta</taxon>
        <taxon>Magnoliopsida</taxon>
        <taxon>eudicotyledons</taxon>
        <taxon>Gunneridae</taxon>
        <taxon>Pentapetalae</taxon>
        <taxon>rosids</taxon>
        <taxon>fabids</taxon>
        <taxon>Fagales</taxon>
        <taxon>Myricaceae</taxon>
        <taxon>Morella</taxon>
    </lineage>
</organism>
<protein>
    <recommendedName>
        <fullName evidence="4">Hsp70-binding protein 1</fullName>
    </recommendedName>
</protein>
<keyword evidence="3" id="KW-1185">Reference proteome</keyword>
<dbReference type="GO" id="GO:0000774">
    <property type="term" value="F:adenyl-nucleotide exchange factor activity"/>
    <property type="evidence" value="ECO:0007669"/>
    <property type="project" value="TreeGrafter"/>
</dbReference>
<dbReference type="Proteomes" id="UP000516437">
    <property type="component" value="Chromosome 3"/>
</dbReference>
<evidence type="ECO:0000313" key="2">
    <source>
        <dbReference type="EMBL" id="KAB1220834.1"/>
    </source>
</evidence>
<dbReference type="PANTHER" id="PTHR19316">
    <property type="entry name" value="PROTEIN FOLDING REGULATOR"/>
    <property type="match status" value="1"/>
</dbReference>
<evidence type="ECO:0000256" key="1">
    <source>
        <dbReference type="SAM" id="MobiDB-lite"/>
    </source>
</evidence>
<name>A0A6A1W6E0_9ROSI</name>
<dbReference type="EMBL" id="RXIC02000021">
    <property type="protein sequence ID" value="KAB1220834.1"/>
    <property type="molecule type" value="Genomic_DNA"/>
</dbReference>
<dbReference type="InterPro" id="IPR011989">
    <property type="entry name" value="ARM-like"/>
</dbReference>
<dbReference type="PANTHER" id="PTHR19316:SF18">
    <property type="entry name" value="HSP70-BINDING PROTEIN 1"/>
    <property type="match status" value="1"/>
</dbReference>
<proteinExistence type="predicted"/>
<dbReference type="SUPFAM" id="SSF48371">
    <property type="entry name" value="ARM repeat"/>
    <property type="match status" value="1"/>
</dbReference>
<dbReference type="InterPro" id="IPR016024">
    <property type="entry name" value="ARM-type_fold"/>
</dbReference>
<sequence>MESLSLQSDATRPARNISEEDRRWFMEAMQAQSVDVVKRMKEITIVMQTPEQVLESQGVTPADIEALIRHNKPGVTAFRLANGYAALKDALGSDSVRFQRKALNLIHYLLHENASDCNVVSELGFPRILMHLAASEDVEVREAALRGLLELSRDKSKGENGRPGEEDEKLKQLLQERINGISLMSPEDLGAAREERLLVDSLWSCCYNEPSSLREKGLLVLPGEDALPPDVASKHLEPPLRAWAGNRSVDKSPSTEKKEIPLLLGPGPPPETTVGQDEPVAGENANERLKTREDGNGP</sequence>
<evidence type="ECO:0000313" key="3">
    <source>
        <dbReference type="Proteomes" id="UP000516437"/>
    </source>
</evidence>
<feature type="region of interest" description="Disordered" evidence="1">
    <location>
        <begin position="243"/>
        <end position="298"/>
    </location>
</feature>
<dbReference type="AlphaFoldDB" id="A0A6A1W6E0"/>
<dbReference type="InterPro" id="IPR050693">
    <property type="entry name" value="Hsp70_NEF-Inhibitors"/>
</dbReference>
<accession>A0A6A1W6E0</accession>
<gene>
    <name evidence="2" type="ORF">CJ030_MR3G023998</name>
</gene>
<dbReference type="OrthoDB" id="10250458at2759"/>
<reference evidence="2 3" key="1">
    <citation type="journal article" date="2019" name="Plant Biotechnol. J.">
        <title>The red bayberry genome and genetic basis of sex determination.</title>
        <authorList>
            <person name="Jia H.M."/>
            <person name="Jia H.J."/>
            <person name="Cai Q.L."/>
            <person name="Wang Y."/>
            <person name="Zhao H.B."/>
            <person name="Yang W.F."/>
            <person name="Wang G.Y."/>
            <person name="Li Y.H."/>
            <person name="Zhan D.L."/>
            <person name="Shen Y.T."/>
            <person name="Niu Q.F."/>
            <person name="Chang L."/>
            <person name="Qiu J."/>
            <person name="Zhao L."/>
            <person name="Xie H.B."/>
            <person name="Fu W.Y."/>
            <person name="Jin J."/>
            <person name="Li X.W."/>
            <person name="Jiao Y."/>
            <person name="Zhou C.C."/>
            <person name="Tu T."/>
            <person name="Chai C.Y."/>
            <person name="Gao J.L."/>
            <person name="Fan L.J."/>
            <person name="van de Weg E."/>
            <person name="Wang J.Y."/>
            <person name="Gao Z.S."/>
        </authorList>
    </citation>
    <scope>NUCLEOTIDE SEQUENCE [LARGE SCALE GENOMIC DNA]</scope>
    <source>
        <tissue evidence="2">Leaves</tissue>
    </source>
</reference>
<dbReference type="Gene3D" id="1.25.10.10">
    <property type="entry name" value="Leucine-rich Repeat Variant"/>
    <property type="match status" value="1"/>
</dbReference>
<feature type="compositionally biased region" description="Basic and acidic residues" evidence="1">
    <location>
        <begin position="285"/>
        <end position="298"/>
    </location>
</feature>
<feature type="compositionally biased region" description="Basic and acidic residues" evidence="1">
    <location>
        <begin position="248"/>
        <end position="260"/>
    </location>
</feature>
<comment type="caution">
    <text evidence="2">The sequence shown here is derived from an EMBL/GenBank/DDBJ whole genome shotgun (WGS) entry which is preliminary data.</text>
</comment>